<dbReference type="AlphaFoldDB" id="A0A095BC14"/>
<dbReference type="EMBL" id="JOKM01000012">
    <property type="protein sequence ID" value="KGB26318.1"/>
    <property type="molecule type" value="Genomic_DNA"/>
</dbReference>
<keyword evidence="3" id="KW-1185">Reference proteome</keyword>
<proteinExistence type="predicted"/>
<comment type="caution">
    <text evidence="2">The sequence shown here is derived from an EMBL/GenBank/DDBJ whole genome shotgun (WGS) entry which is preliminary data.</text>
</comment>
<dbReference type="Pfam" id="PF05494">
    <property type="entry name" value="MlaC"/>
    <property type="match status" value="1"/>
</dbReference>
<sequence length="219" mass="22929">MSMKRISLRAGLVLGLGMALLPAAGTSILAPAAVAQSAPASAVSAPVQTLYAALDKAQNSSASFAERSQIVGAAVDQAYDLDAVLKASIGLRYQSLAAEDKQKLLSAFRDFTIARYVSSFKPGSGARFTVKPAIENSPVGDNKIVNTYIGSDDSMPGTPVSYIMHNDASGWRITDVLLGESRISQAAAQRSDFSSTLTSGGVPGLINVLERKVKTFSKD</sequence>
<dbReference type="PATRIC" id="fig|104102.7.peg.308"/>
<name>A0A095BC14_9PROT</name>
<keyword evidence="1" id="KW-0732">Signal</keyword>
<reference evidence="2 3" key="1">
    <citation type="submission" date="2014-06" db="EMBL/GenBank/DDBJ databases">
        <title>Functional and comparative genomic analyses of the Drosophila gut microbiota identify candidate symbiosis factors.</title>
        <authorList>
            <person name="Newell P.D."/>
            <person name="Chaston J.M."/>
            <person name="Douglas A.E."/>
        </authorList>
    </citation>
    <scope>NUCLEOTIDE SEQUENCE [LARGE SCALE GENOMIC DNA]</scope>
    <source>
        <strain evidence="2 3">DmCS_006</strain>
    </source>
</reference>
<gene>
    <name evidence="2" type="ORF">AtDm6_0310</name>
</gene>
<dbReference type="InterPro" id="IPR042245">
    <property type="entry name" value="Tgt2/MlaC_sf"/>
</dbReference>
<feature type="chain" id="PRO_5001913681" evidence="1">
    <location>
        <begin position="24"/>
        <end position="219"/>
    </location>
</feature>
<dbReference type="Proteomes" id="UP000029448">
    <property type="component" value="Unassembled WGS sequence"/>
</dbReference>
<organism evidence="2 3">
    <name type="scientific">Acetobacter tropicalis</name>
    <dbReference type="NCBI Taxonomy" id="104102"/>
    <lineage>
        <taxon>Bacteria</taxon>
        <taxon>Pseudomonadati</taxon>
        <taxon>Pseudomonadota</taxon>
        <taxon>Alphaproteobacteria</taxon>
        <taxon>Acetobacterales</taxon>
        <taxon>Acetobacteraceae</taxon>
        <taxon>Acetobacter</taxon>
    </lineage>
</organism>
<evidence type="ECO:0000313" key="2">
    <source>
        <dbReference type="EMBL" id="KGB26318.1"/>
    </source>
</evidence>
<evidence type="ECO:0000256" key="1">
    <source>
        <dbReference type="SAM" id="SignalP"/>
    </source>
</evidence>
<dbReference type="Gene3D" id="3.10.450.710">
    <property type="entry name" value="Tgt2/MlaC"/>
    <property type="match status" value="1"/>
</dbReference>
<dbReference type="InterPro" id="IPR008869">
    <property type="entry name" value="MlaC/ttg2D"/>
</dbReference>
<accession>A0A095BC14</accession>
<dbReference type="STRING" id="104102.AtDm6_0310"/>
<evidence type="ECO:0000313" key="3">
    <source>
        <dbReference type="Proteomes" id="UP000029448"/>
    </source>
</evidence>
<protein>
    <submittedName>
        <fullName evidence="2">Organic solvent ABC transporter, auxiliary component</fullName>
    </submittedName>
</protein>
<feature type="signal peptide" evidence="1">
    <location>
        <begin position="1"/>
        <end position="23"/>
    </location>
</feature>